<dbReference type="Proteomes" id="UP001214603">
    <property type="component" value="Chromosome 4"/>
</dbReference>
<evidence type="ECO:0000256" key="5">
    <source>
        <dbReference type="ARBA" id="ARBA00032829"/>
    </source>
</evidence>
<evidence type="ECO:0000259" key="9">
    <source>
        <dbReference type="Pfam" id="PF00326"/>
    </source>
</evidence>
<organism evidence="10 11">
    <name type="scientific">Malassezia obtusa</name>
    <dbReference type="NCBI Taxonomy" id="76774"/>
    <lineage>
        <taxon>Eukaryota</taxon>
        <taxon>Fungi</taxon>
        <taxon>Dikarya</taxon>
        <taxon>Basidiomycota</taxon>
        <taxon>Ustilaginomycotina</taxon>
        <taxon>Malasseziomycetes</taxon>
        <taxon>Malasseziales</taxon>
        <taxon>Malasseziaceae</taxon>
        <taxon>Malassezia</taxon>
    </lineage>
</organism>
<evidence type="ECO:0000256" key="2">
    <source>
        <dbReference type="ARBA" id="ARBA00022670"/>
    </source>
</evidence>
<dbReference type="PANTHER" id="PTHR42776">
    <property type="entry name" value="SERINE PEPTIDASE S9 FAMILY MEMBER"/>
    <property type="match status" value="1"/>
</dbReference>
<sequence>MQLIAAIATAVVAWATTPARAAPYASTLVPELLVEAPRPGTAIVHENGSHAIIGVEQASGHTGKSYKTLYHVPLNNRTARNEAPHLFAYGATEAVFFDEREVGYVVNNTLCHRALDDVHDPTECHRVFDFPAPIQNLRTVSTSKKTATLVFSALVYDDGTLEGVAAGDASQAVQDWTHHVRTYDALFVRHWDRWLYPHRRTQLFSVDIERNALTNGWHKTSAFRNLMKDTKLESPVGPLGDATDFAVSREYVAFTAKDPAVQEAWHTKQNLYLVPLRGGAAPWPVSATGGGWRGAPALSPDGDTLAFLQQEKDGFESDRKVVQTYSIASRQQRASFADWPLSPSELAFSPDGATLYLTVVEREHTQLYRADAERRESVTTFHNRRVLVSQGKVASPHALADGRVVFTRSTFEHPNDVFVLHRDGGVERRSDFLHSMPAYQDLDLGAEAEQFAYAGVDNVTAYGWYFTPPHYEKAVKRGEKLPLAVLIHGGPEGDWNNAWSTRWNPKVFAAAGFAVITLDPTGSTGFGQNYTDRILHHWGDRPYTDIVKGVHYILDTKPHLDRERVVAAGASFGGYMVNWIQGHNDDKLFKALVTHDGMFNTMSTYYSTEELYFPESEFGGVPWENEEAFLRFSPHRYTSHWNTPHLIIHGGQDFRLDPAEGISAFTTLQRRGVPSRLVFFPNEGHWVNNPKNSLAWHNEVLGWLTRWAIPGAGAADAPDALDASHALRFQ</sequence>
<feature type="signal peptide" evidence="8">
    <location>
        <begin position="1"/>
        <end position="21"/>
    </location>
</feature>
<keyword evidence="3 8" id="KW-0732">Signal</keyword>
<dbReference type="FunFam" id="3.40.50.1820:FF:000028">
    <property type="entry name" value="S9 family peptidase"/>
    <property type="match status" value="1"/>
</dbReference>
<evidence type="ECO:0000256" key="4">
    <source>
        <dbReference type="ARBA" id="ARBA00022801"/>
    </source>
</evidence>
<feature type="chain" id="PRO_5042188290" description="Dipeptidyl-peptidase V" evidence="8">
    <location>
        <begin position="22"/>
        <end position="730"/>
    </location>
</feature>
<dbReference type="PANTHER" id="PTHR42776:SF13">
    <property type="entry name" value="DIPEPTIDYL-PEPTIDASE 5"/>
    <property type="match status" value="1"/>
</dbReference>
<evidence type="ECO:0000256" key="6">
    <source>
        <dbReference type="ARBA" id="ARBA00047591"/>
    </source>
</evidence>
<dbReference type="AlphaFoldDB" id="A0AAF0E4W4"/>
<dbReference type="EMBL" id="CP119937">
    <property type="protein sequence ID" value="WFD03582.1"/>
    <property type="molecule type" value="Genomic_DNA"/>
</dbReference>
<dbReference type="GO" id="GO:0006508">
    <property type="term" value="P:proteolysis"/>
    <property type="evidence" value="ECO:0007669"/>
    <property type="project" value="UniProtKB-KW"/>
</dbReference>
<dbReference type="SUPFAM" id="SSF53474">
    <property type="entry name" value="alpha/beta-Hydrolases"/>
    <property type="match status" value="1"/>
</dbReference>
<dbReference type="InterPro" id="IPR001375">
    <property type="entry name" value="Peptidase_S9_cat"/>
</dbReference>
<dbReference type="InterPro" id="IPR011042">
    <property type="entry name" value="6-blade_b-propeller_TolB-like"/>
</dbReference>
<dbReference type="Gene3D" id="3.40.50.1820">
    <property type="entry name" value="alpha/beta hydrolase"/>
    <property type="match status" value="1"/>
</dbReference>
<dbReference type="Pfam" id="PF00326">
    <property type="entry name" value="Peptidase_S9"/>
    <property type="match status" value="1"/>
</dbReference>
<dbReference type="SUPFAM" id="SSF82171">
    <property type="entry name" value="DPP6 N-terminal domain-like"/>
    <property type="match status" value="1"/>
</dbReference>
<gene>
    <name evidence="10" type="ORF">MOBT1_002275</name>
</gene>
<proteinExistence type="inferred from homology"/>
<dbReference type="Gene3D" id="2.120.10.30">
    <property type="entry name" value="TolB, C-terminal domain"/>
    <property type="match status" value="1"/>
</dbReference>
<keyword evidence="11" id="KW-1185">Reference proteome</keyword>
<evidence type="ECO:0000313" key="10">
    <source>
        <dbReference type="EMBL" id="WFD03582.1"/>
    </source>
</evidence>
<evidence type="ECO:0000256" key="1">
    <source>
        <dbReference type="ARBA" id="ARBA00010040"/>
    </source>
</evidence>
<evidence type="ECO:0000313" key="11">
    <source>
        <dbReference type="Proteomes" id="UP001214603"/>
    </source>
</evidence>
<keyword evidence="4" id="KW-0378">Hydrolase</keyword>
<keyword evidence="2" id="KW-0645">Protease</keyword>
<evidence type="ECO:0000256" key="8">
    <source>
        <dbReference type="SAM" id="SignalP"/>
    </source>
</evidence>
<comment type="similarity">
    <text evidence="1">Belongs to the peptidase S9C family.</text>
</comment>
<dbReference type="InterPro" id="IPR029058">
    <property type="entry name" value="AB_hydrolase_fold"/>
</dbReference>
<reference evidence="10" key="1">
    <citation type="submission" date="2023-03" db="EMBL/GenBank/DDBJ databases">
        <title>Mating type loci evolution in Malassezia.</title>
        <authorList>
            <person name="Coelho M.A."/>
        </authorList>
    </citation>
    <scope>NUCLEOTIDE SEQUENCE</scope>
    <source>
        <strain evidence="10">CBS 7876</strain>
    </source>
</reference>
<comment type="catalytic activity">
    <reaction evidence="6">
        <text>a diacylglycerol + H2O = a monoacylglycerol + a fatty acid + H(+)</text>
        <dbReference type="Rhea" id="RHEA:32731"/>
        <dbReference type="ChEBI" id="CHEBI:15377"/>
        <dbReference type="ChEBI" id="CHEBI:15378"/>
        <dbReference type="ChEBI" id="CHEBI:17408"/>
        <dbReference type="ChEBI" id="CHEBI:18035"/>
        <dbReference type="ChEBI" id="CHEBI:28868"/>
    </reaction>
</comment>
<feature type="domain" description="Peptidase S9 prolyl oligopeptidase catalytic" evidence="9">
    <location>
        <begin position="499"/>
        <end position="707"/>
    </location>
</feature>
<dbReference type="GO" id="GO:0004252">
    <property type="term" value="F:serine-type endopeptidase activity"/>
    <property type="evidence" value="ECO:0007669"/>
    <property type="project" value="TreeGrafter"/>
</dbReference>
<comment type="catalytic activity">
    <reaction evidence="7">
        <text>a monoacylglycerol + H2O = glycerol + a fatty acid + H(+)</text>
        <dbReference type="Rhea" id="RHEA:15245"/>
        <dbReference type="ChEBI" id="CHEBI:15377"/>
        <dbReference type="ChEBI" id="CHEBI:15378"/>
        <dbReference type="ChEBI" id="CHEBI:17408"/>
        <dbReference type="ChEBI" id="CHEBI:17754"/>
        <dbReference type="ChEBI" id="CHEBI:28868"/>
    </reaction>
</comment>
<evidence type="ECO:0000256" key="3">
    <source>
        <dbReference type="ARBA" id="ARBA00022729"/>
    </source>
</evidence>
<name>A0AAF0E4W4_9BASI</name>
<accession>A0AAF0E4W4</accession>
<protein>
    <recommendedName>
        <fullName evidence="5">Dipeptidyl-peptidase V</fullName>
    </recommendedName>
</protein>
<evidence type="ECO:0000256" key="7">
    <source>
        <dbReference type="ARBA" id="ARBA00048461"/>
    </source>
</evidence>